<proteinExistence type="predicted"/>
<organism evidence="1 2">
    <name type="scientific">Panagrolaimus sp. ES5</name>
    <dbReference type="NCBI Taxonomy" id="591445"/>
    <lineage>
        <taxon>Eukaryota</taxon>
        <taxon>Metazoa</taxon>
        <taxon>Ecdysozoa</taxon>
        <taxon>Nematoda</taxon>
        <taxon>Chromadorea</taxon>
        <taxon>Rhabditida</taxon>
        <taxon>Tylenchina</taxon>
        <taxon>Panagrolaimomorpha</taxon>
        <taxon>Panagrolaimoidea</taxon>
        <taxon>Panagrolaimidae</taxon>
        <taxon>Panagrolaimus</taxon>
    </lineage>
</organism>
<sequence>MVFFPSAINQYFSEAEGTIVLENLRQIVQIVDDNVTQYLTGKDMNGIKIIGSESRDLAVVVVDGVIKDIGRLADLEAKLDLSTSPRYDCGGGCLLPGLVDGHSHPVFAGDRVHEFAMKLAGATYMEVCLILFVYRNPVL</sequence>
<dbReference type="WBParaSite" id="ES5_v2.g26869.t1">
    <property type="protein sequence ID" value="ES5_v2.g26869.t1"/>
    <property type="gene ID" value="ES5_v2.g26869"/>
</dbReference>
<evidence type="ECO:0000313" key="2">
    <source>
        <dbReference type="WBParaSite" id="ES5_v2.g26869.t1"/>
    </source>
</evidence>
<accession>A0AC34GBE2</accession>
<evidence type="ECO:0000313" key="1">
    <source>
        <dbReference type="Proteomes" id="UP000887579"/>
    </source>
</evidence>
<reference evidence="2" key="1">
    <citation type="submission" date="2022-11" db="UniProtKB">
        <authorList>
            <consortium name="WormBaseParasite"/>
        </authorList>
    </citation>
    <scope>IDENTIFICATION</scope>
</reference>
<name>A0AC34GBE2_9BILA</name>
<dbReference type="Proteomes" id="UP000887579">
    <property type="component" value="Unplaced"/>
</dbReference>
<protein>
    <submittedName>
        <fullName evidence="2">Imidazolonepropionase</fullName>
    </submittedName>
</protein>